<reference evidence="2" key="1">
    <citation type="journal article" date="2008" name="Nat. Genet.">
        <title>The Pristionchus pacificus genome provides a unique perspective on nematode lifestyle and parasitism.</title>
        <authorList>
            <person name="Dieterich C."/>
            <person name="Clifton S.W."/>
            <person name="Schuster L.N."/>
            <person name="Chinwalla A."/>
            <person name="Delehaunty K."/>
            <person name="Dinkelacker I."/>
            <person name="Fulton L."/>
            <person name="Fulton R."/>
            <person name="Godfrey J."/>
            <person name="Minx P."/>
            <person name="Mitreva M."/>
            <person name="Roeseler W."/>
            <person name="Tian H."/>
            <person name="Witte H."/>
            <person name="Yang S.P."/>
            <person name="Wilson R.K."/>
            <person name="Sommer R.J."/>
        </authorList>
    </citation>
    <scope>NUCLEOTIDE SEQUENCE [LARGE SCALE GENOMIC DNA]</scope>
    <source>
        <strain evidence="2">PS312</strain>
    </source>
</reference>
<dbReference type="AlphaFoldDB" id="A0A2A6CQR7"/>
<evidence type="ECO:0000313" key="2">
    <source>
        <dbReference type="Proteomes" id="UP000005239"/>
    </source>
</evidence>
<proteinExistence type="predicted"/>
<gene>
    <name evidence="1" type="primary">WBGene00279296</name>
</gene>
<sequence length="109" mass="12319">MPHHSHSFAAMARLFSSLFLLGLLVCSASASYFYKRDTSQRVCGTAFLAKSSAVLKSVDVNTICNRSYRPEVEWYGLDPETDSAMKEFCCKIGCEDEHYIAWKCMSRSK</sequence>
<accession>A0A2A6CQR7</accession>
<reference evidence="1" key="2">
    <citation type="submission" date="2022-06" db="UniProtKB">
        <authorList>
            <consortium name="EnsemblMetazoa"/>
        </authorList>
    </citation>
    <scope>IDENTIFICATION</scope>
    <source>
        <strain evidence="1">PS312</strain>
    </source>
</reference>
<name>A0A2A6CQR7_PRIPA</name>
<keyword evidence="2" id="KW-1185">Reference proteome</keyword>
<dbReference type="Proteomes" id="UP000005239">
    <property type="component" value="Unassembled WGS sequence"/>
</dbReference>
<accession>A0A8R1UX13</accession>
<organism evidence="1 2">
    <name type="scientific">Pristionchus pacificus</name>
    <name type="common">Parasitic nematode worm</name>
    <dbReference type="NCBI Taxonomy" id="54126"/>
    <lineage>
        <taxon>Eukaryota</taxon>
        <taxon>Metazoa</taxon>
        <taxon>Ecdysozoa</taxon>
        <taxon>Nematoda</taxon>
        <taxon>Chromadorea</taxon>
        <taxon>Rhabditida</taxon>
        <taxon>Rhabditina</taxon>
        <taxon>Diplogasteromorpha</taxon>
        <taxon>Diplogasteroidea</taxon>
        <taxon>Neodiplogasteridae</taxon>
        <taxon>Pristionchus</taxon>
    </lineage>
</organism>
<protein>
    <submittedName>
        <fullName evidence="1">Uncharacterized protein</fullName>
    </submittedName>
</protein>
<dbReference type="EnsemblMetazoa" id="PPA40927.1">
    <property type="protein sequence ID" value="PPA40927.1"/>
    <property type="gene ID" value="WBGene00279296"/>
</dbReference>
<evidence type="ECO:0000313" key="1">
    <source>
        <dbReference type="EnsemblMetazoa" id="PPA40927.1"/>
    </source>
</evidence>